<comment type="caution">
    <text evidence="3">The sequence shown here is derived from an EMBL/GenBank/DDBJ whole genome shotgun (WGS) entry which is preliminary data.</text>
</comment>
<organism evidence="3 4">
    <name type="scientific">Paraburkholderia caffeinilytica</name>
    <dbReference type="NCBI Taxonomy" id="1761016"/>
    <lineage>
        <taxon>Bacteria</taxon>
        <taxon>Pseudomonadati</taxon>
        <taxon>Pseudomonadota</taxon>
        <taxon>Betaproteobacteria</taxon>
        <taxon>Burkholderiales</taxon>
        <taxon>Burkholderiaceae</taxon>
        <taxon>Paraburkholderia</taxon>
    </lineage>
</organism>
<protein>
    <recommendedName>
        <fullName evidence="2">Polysaccharide pyruvyl transferase domain-containing protein</fullName>
    </recommendedName>
</protein>
<dbReference type="PANTHER" id="PTHR36836:SF1">
    <property type="entry name" value="COLANIC ACID BIOSYNTHESIS PROTEIN WCAK"/>
    <property type="match status" value="1"/>
</dbReference>
<accession>A0ABQ1MMV0</accession>
<keyword evidence="4" id="KW-1185">Reference proteome</keyword>
<dbReference type="PANTHER" id="PTHR36836">
    <property type="entry name" value="COLANIC ACID BIOSYNTHESIS PROTEIN WCAK"/>
    <property type="match status" value="1"/>
</dbReference>
<proteinExistence type="predicted"/>
<feature type="domain" description="Polysaccharide pyruvyl transferase" evidence="2">
    <location>
        <begin position="228"/>
        <end position="420"/>
    </location>
</feature>
<dbReference type="SUPFAM" id="SSF53756">
    <property type="entry name" value="UDP-Glycosyltransferase/glycogen phosphorylase"/>
    <property type="match status" value="1"/>
</dbReference>
<feature type="region of interest" description="Disordered" evidence="1">
    <location>
        <begin position="43"/>
        <end position="92"/>
    </location>
</feature>
<dbReference type="EMBL" id="BMHL01000004">
    <property type="protein sequence ID" value="GGC41622.1"/>
    <property type="molecule type" value="Genomic_DNA"/>
</dbReference>
<evidence type="ECO:0000313" key="3">
    <source>
        <dbReference type="EMBL" id="GGC41622.1"/>
    </source>
</evidence>
<dbReference type="Gene3D" id="3.40.50.2000">
    <property type="entry name" value="Glycogen Phosphorylase B"/>
    <property type="match status" value="1"/>
</dbReference>
<dbReference type="InterPro" id="IPR007345">
    <property type="entry name" value="Polysacch_pyruvyl_Trfase"/>
</dbReference>
<name>A0ABQ1MMV0_9BURK</name>
<feature type="compositionally biased region" description="Basic and acidic residues" evidence="1">
    <location>
        <begin position="79"/>
        <end position="92"/>
    </location>
</feature>
<dbReference type="Pfam" id="PF04230">
    <property type="entry name" value="PS_pyruv_trans"/>
    <property type="match status" value="1"/>
</dbReference>
<evidence type="ECO:0000256" key="1">
    <source>
        <dbReference type="SAM" id="MobiDB-lite"/>
    </source>
</evidence>
<reference evidence="4" key="1">
    <citation type="journal article" date="2019" name="Int. J. Syst. Evol. Microbiol.">
        <title>The Global Catalogue of Microorganisms (GCM) 10K type strain sequencing project: providing services to taxonomists for standard genome sequencing and annotation.</title>
        <authorList>
            <consortium name="The Broad Institute Genomics Platform"/>
            <consortium name="The Broad Institute Genome Sequencing Center for Infectious Disease"/>
            <person name="Wu L."/>
            <person name="Ma J."/>
        </authorList>
    </citation>
    <scope>NUCLEOTIDE SEQUENCE [LARGE SCALE GENOMIC DNA]</scope>
    <source>
        <strain evidence="4">CGMCC 1.15103</strain>
    </source>
</reference>
<evidence type="ECO:0000259" key="2">
    <source>
        <dbReference type="Pfam" id="PF04230"/>
    </source>
</evidence>
<sequence length="493" mass="52659">MDWDIVDSPLQRSLAALNRYAGAPAPDEVFLDDMQQRIDAARRVAGRSGPGARRDANGDLNLAANGDLKRDSNPGANGDLKRDSNRAANHEADRAEPRVLLLGYSGAGNTGADLRTIETIAQLRRLLAPREPRITLFALGDCFDHPLLAGTPRLTPSLPYLPDALDAAVRDADLVLNVEGSTYTSKFSDSLAGVLIGGIALAHAHRRPAMAYGVDSGTMSAALTRFVERNAQAGEVICRNDAARAQLASLGVSAQTGADTAWTYRARADSHNAAPGSRRAALCPNNPFWWPVRADAARARELDARGEASPLRYGPLHFHSWDAARAEAYRAYLDRFAQIAVGLREQGYMPVLVGMEQLDRGACADLAARVPFPIDIVARGPHTLDEVAATVAHAACVVTTRYHAAVLAISHGVPVFGLSMDARIERLLSEMGCGPWRAACDDDDGAQAALAAIASLQDGGVRGALIAAYGDYARMQRARFDAMGERVRAVLEG</sequence>
<dbReference type="Proteomes" id="UP000602004">
    <property type="component" value="Unassembled WGS sequence"/>
</dbReference>
<gene>
    <name evidence="3" type="ORF">GCM10011400_30570</name>
</gene>
<evidence type="ECO:0000313" key="4">
    <source>
        <dbReference type="Proteomes" id="UP000602004"/>
    </source>
</evidence>